<dbReference type="PANTHER" id="PTHR33116:SF78">
    <property type="entry name" value="OS12G0587133 PROTEIN"/>
    <property type="match status" value="1"/>
</dbReference>
<protein>
    <submittedName>
        <fullName evidence="2">Uncharacterized protein</fullName>
    </submittedName>
</protein>
<feature type="chain" id="PRO_5037893476" evidence="1">
    <location>
        <begin position="21"/>
        <end position="189"/>
    </location>
</feature>
<organism evidence="2 3">
    <name type="scientific">Carya illinoinensis</name>
    <name type="common">Pecan</name>
    <dbReference type="NCBI Taxonomy" id="32201"/>
    <lineage>
        <taxon>Eukaryota</taxon>
        <taxon>Viridiplantae</taxon>
        <taxon>Streptophyta</taxon>
        <taxon>Embryophyta</taxon>
        <taxon>Tracheophyta</taxon>
        <taxon>Spermatophyta</taxon>
        <taxon>Magnoliopsida</taxon>
        <taxon>eudicotyledons</taxon>
        <taxon>Gunneridae</taxon>
        <taxon>Pentapetalae</taxon>
        <taxon>rosids</taxon>
        <taxon>fabids</taxon>
        <taxon>Fagales</taxon>
        <taxon>Juglandaceae</taxon>
        <taxon>Carya</taxon>
    </lineage>
</organism>
<name>A0A922JHW9_CARIL</name>
<comment type="caution">
    <text evidence="2">The sequence shown here is derived from an EMBL/GenBank/DDBJ whole genome shotgun (WGS) entry which is preliminary data.</text>
</comment>
<evidence type="ECO:0000313" key="2">
    <source>
        <dbReference type="EMBL" id="KAG6708038.1"/>
    </source>
</evidence>
<proteinExistence type="predicted"/>
<evidence type="ECO:0000313" key="3">
    <source>
        <dbReference type="Proteomes" id="UP000811246"/>
    </source>
</evidence>
<dbReference type="Proteomes" id="UP000811246">
    <property type="component" value="Chromosome 6"/>
</dbReference>
<dbReference type="EMBL" id="CM031830">
    <property type="protein sequence ID" value="KAG6708038.1"/>
    <property type="molecule type" value="Genomic_DNA"/>
</dbReference>
<sequence>MLSNLLTYFLSLFPLHVGVANRLKKIFRDFLWGGLEDERKFHLIKWDKVCTPLSCGGLGVRKLRSFNKTLLGKWLWRYHQEGDVLWRNIINVKYVSLWGGWCSNEVRGAYGVGVWKFIRNGWDDLLGNFRFAVGKGTGIIFWRDIRCGDVALKMVFLSLFRIASDKDAFVVYRIGRWETLLTFIACYMH</sequence>
<dbReference type="AlphaFoldDB" id="A0A922JHW9"/>
<feature type="signal peptide" evidence="1">
    <location>
        <begin position="1"/>
        <end position="20"/>
    </location>
</feature>
<reference evidence="2" key="1">
    <citation type="submission" date="2021-01" db="EMBL/GenBank/DDBJ databases">
        <authorList>
            <person name="Lovell J.T."/>
            <person name="Bentley N."/>
            <person name="Bhattarai G."/>
            <person name="Jenkins J.W."/>
            <person name="Sreedasyam A."/>
            <person name="Alarcon Y."/>
            <person name="Bock C."/>
            <person name="Boston L."/>
            <person name="Carlson J."/>
            <person name="Cervantes K."/>
            <person name="Clermont K."/>
            <person name="Krom N."/>
            <person name="Kubenka K."/>
            <person name="Mamidi S."/>
            <person name="Mattison C."/>
            <person name="Monteros M."/>
            <person name="Pisani C."/>
            <person name="Plott C."/>
            <person name="Rajasekar S."/>
            <person name="Rhein H.S."/>
            <person name="Rohla C."/>
            <person name="Song M."/>
            <person name="Hilaire R.S."/>
            <person name="Shu S."/>
            <person name="Wells L."/>
            <person name="Wang X."/>
            <person name="Webber J."/>
            <person name="Heerema R.J."/>
            <person name="Klein P."/>
            <person name="Conner P."/>
            <person name="Grauke L."/>
            <person name="Grimwood J."/>
            <person name="Schmutz J."/>
            <person name="Randall J.J."/>
        </authorList>
    </citation>
    <scope>NUCLEOTIDE SEQUENCE</scope>
    <source>
        <tissue evidence="2">Leaf</tissue>
    </source>
</reference>
<keyword evidence="1" id="KW-0732">Signal</keyword>
<evidence type="ECO:0000256" key="1">
    <source>
        <dbReference type="SAM" id="SignalP"/>
    </source>
</evidence>
<dbReference type="PANTHER" id="PTHR33116">
    <property type="entry name" value="REVERSE TRANSCRIPTASE ZINC-BINDING DOMAIN-CONTAINING PROTEIN-RELATED-RELATED"/>
    <property type="match status" value="1"/>
</dbReference>
<gene>
    <name evidence="2" type="ORF">I3842_06G060300</name>
</gene>
<accession>A0A922JHW9</accession>